<dbReference type="InterPro" id="IPR021556">
    <property type="entry name" value="DUF2950"/>
</dbReference>
<organism evidence="2 3">
    <name type="scientific">Geobacter metallireducens (strain ATCC 53774 / DSM 7210 / GS-15)</name>
    <dbReference type="NCBI Taxonomy" id="269799"/>
    <lineage>
        <taxon>Bacteria</taxon>
        <taxon>Pseudomonadati</taxon>
        <taxon>Thermodesulfobacteriota</taxon>
        <taxon>Desulfuromonadia</taxon>
        <taxon>Geobacterales</taxon>
        <taxon>Geobacteraceae</taxon>
        <taxon>Geobacter</taxon>
    </lineage>
</organism>
<reference evidence="2 3" key="1">
    <citation type="submission" date="2005-10" db="EMBL/GenBank/DDBJ databases">
        <title>Complete sequence of Geobacter metallireducens GS-15.</title>
        <authorList>
            <consortium name="US DOE Joint Genome Institute"/>
            <person name="Copeland A."/>
            <person name="Lucas S."/>
            <person name="Lapidus A."/>
            <person name="Barry K."/>
            <person name="Detter J.C."/>
            <person name="Glavina T."/>
            <person name="Hammon N."/>
            <person name="Israni S."/>
            <person name="Pitluck S."/>
            <person name="Di Bartolo G."/>
            <person name="Chain P."/>
            <person name="Schmutz J."/>
            <person name="Larimer F."/>
            <person name="Land M."/>
            <person name="Kyrpides N."/>
            <person name="Ivanova N."/>
            <person name="Richardson P."/>
        </authorList>
    </citation>
    <scope>NUCLEOTIDE SEQUENCE [LARGE SCALE GENOMIC DNA]</scope>
    <source>
        <strain evidence="3">ATCC 53774 / DSM 7210 / GS-15</strain>
    </source>
</reference>
<evidence type="ECO:0000313" key="2">
    <source>
        <dbReference type="EMBL" id="ABB31435.1"/>
    </source>
</evidence>
<dbReference type="Proteomes" id="UP000007073">
    <property type="component" value="Chromosome"/>
</dbReference>
<evidence type="ECO:0000313" key="3">
    <source>
        <dbReference type="Proteomes" id="UP000007073"/>
    </source>
</evidence>
<keyword evidence="1" id="KW-0812">Transmembrane</keyword>
<dbReference type="AlphaFoldDB" id="Q39WD9"/>
<dbReference type="RefSeq" id="WP_004512172.1">
    <property type="nucleotide sequence ID" value="NC_007517.1"/>
</dbReference>
<evidence type="ECO:0008006" key="4">
    <source>
        <dbReference type="Google" id="ProtNLM"/>
    </source>
</evidence>
<dbReference type="KEGG" id="gme:Gmet_1198"/>
<dbReference type="STRING" id="269799.Gmet_1198"/>
<dbReference type="EMBL" id="CP000148">
    <property type="protein sequence ID" value="ABB31435.1"/>
    <property type="molecule type" value="Genomic_DNA"/>
</dbReference>
<accession>Q39WD9</accession>
<name>Q39WD9_GEOMG</name>
<feature type="transmembrane region" description="Helical" evidence="1">
    <location>
        <begin position="14"/>
        <end position="36"/>
    </location>
</feature>
<keyword evidence="3" id="KW-1185">Reference proteome</keyword>
<gene>
    <name evidence="2" type="ordered locus">Gmet_1198</name>
</gene>
<evidence type="ECO:0000256" key="1">
    <source>
        <dbReference type="SAM" id="Phobius"/>
    </source>
</evidence>
<sequence>MKVSASNHKGGTGWVMWACVVAVAMIFSVISTPSFAAQTRQKKFATPDNAVKALVAAVREGNERDLTLILGPGSKDLISSGDEVADKTDREKFLAAYDRMNSLERKSATVMVLHVGPDNWPMPIPIVKKGGKWAFNIGTGKKEILKRRIGRNELHVIDVLDAYVDAQQEYAGKDCRGGGKVEFAQKLISSEGKRDGLYWEAKEGEPESPLGPLVARAAKEGYAKESNLSPFHGYYFKILKGQGKHAAGGAYQYVVKERMILGFALVAYPAEYGNSGVMTFIVNQAGTVYEKNLGKNTRRLAEAMELFDPDKTWKPVKTGETSKQK</sequence>
<protein>
    <recommendedName>
        <fullName evidence="4">DUF2950 domain-containing protein</fullName>
    </recommendedName>
</protein>
<keyword evidence="1" id="KW-0472">Membrane</keyword>
<dbReference type="Pfam" id="PF11453">
    <property type="entry name" value="DUF2950"/>
    <property type="match status" value="1"/>
</dbReference>
<dbReference type="eggNOG" id="COG4786">
    <property type="taxonomic scope" value="Bacteria"/>
</dbReference>
<dbReference type="HOGENOM" id="CLU_078227_0_0_7"/>
<reference evidence="2 3" key="2">
    <citation type="journal article" date="2009" name="BMC Microbiol.">
        <title>The genome sequence of Geobacter metallireducens: features of metabolism, physiology and regulation common and dissimilar to Geobacter sulfurreducens.</title>
        <authorList>
            <person name="Aklujkar M."/>
            <person name="Krushkal J."/>
            <person name="DiBartolo G."/>
            <person name="Lapidus A."/>
            <person name="Land M.L."/>
            <person name="Lovley D.R."/>
        </authorList>
    </citation>
    <scope>NUCLEOTIDE SEQUENCE [LARGE SCALE GENOMIC DNA]</scope>
    <source>
        <strain evidence="3">ATCC 53774 / DSM 7210 / GS-15</strain>
    </source>
</reference>
<keyword evidence="1" id="KW-1133">Transmembrane helix</keyword>
<proteinExistence type="predicted"/>